<protein>
    <submittedName>
        <fullName evidence="2">Genomic scaffold, ProqFM164S02</fullName>
    </submittedName>
</protein>
<evidence type="ECO:0000313" key="2">
    <source>
        <dbReference type="EMBL" id="CDM32544.1"/>
    </source>
</evidence>
<evidence type="ECO:0000313" key="3">
    <source>
        <dbReference type="Proteomes" id="UP000030686"/>
    </source>
</evidence>
<name>W6QEB3_PENRF</name>
<evidence type="ECO:0000256" key="1">
    <source>
        <dbReference type="SAM" id="MobiDB-lite"/>
    </source>
</evidence>
<reference evidence="2" key="1">
    <citation type="journal article" date="2014" name="Nat. Commun.">
        <title>Multiple recent horizontal transfers of a large genomic region in cheese making fungi.</title>
        <authorList>
            <person name="Cheeseman K."/>
            <person name="Ropars J."/>
            <person name="Renault P."/>
            <person name="Dupont J."/>
            <person name="Gouzy J."/>
            <person name="Branca A."/>
            <person name="Abraham A.L."/>
            <person name="Ceppi M."/>
            <person name="Conseiller E."/>
            <person name="Debuchy R."/>
            <person name="Malagnac F."/>
            <person name="Goarin A."/>
            <person name="Silar P."/>
            <person name="Lacoste S."/>
            <person name="Sallet E."/>
            <person name="Bensimon A."/>
            <person name="Giraud T."/>
            <person name="Brygoo Y."/>
        </authorList>
    </citation>
    <scope>NUCLEOTIDE SEQUENCE [LARGE SCALE GENOMIC DNA]</scope>
    <source>
        <strain evidence="2">FM164</strain>
    </source>
</reference>
<gene>
    <name evidence="2" type="ORF">PROQFM164_S02g002695</name>
</gene>
<dbReference type="AlphaFoldDB" id="W6QEB3"/>
<feature type="region of interest" description="Disordered" evidence="1">
    <location>
        <begin position="1"/>
        <end position="24"/>
    </location>
</feature>
<dbReference type="EMBL" id="HG792016">
    <property type="protein sequence ID" value="CDM32544.1"/>
    <property type="molecule type" value="Genomic_DNA"/>
</dbReference>
<dbReference type="Proteomes" id="UP000030686">
    <property type="component" value="Unassembled WGS sequence"/>
</dbReference>
<feature type="compositionally biased region" description="Polar residues" evidence="1">
    <location>
        <begin position="1"/>
        <end position="16"/>
    </location>
</feature>
<keyword evidence="3" id="KW-1185">Reference proteome</keyword>
<accession>W6QEB3</accession>
<sequence length="59" mass="6519">MDYNLSQVPKKSNTPDTEGHNGRICQTGNELAENFCCVNGLFIYGNRSYISQVLQPPVG</sequence>
<proteinExistence type="predicted"/>
<organism evidence="2 3">
    <name type="scientific">Penicillium roqueforti (strain FM164)</name>
    <dbReference type="NCBI Taxonomy" id="1365484"/>
    <lineage>
        <taxon>Eukaryota</taxon>
        <taxon>Fungi</taxon>
        <taxon>Dikarya</taxon>
        <taxon>Ascomycota</taxon>
        <taxon>Pezizomycotina</taxon>
        <taxon>Eurotiomycetes</taxon>
        <taxon>Eurotiomycetidae</taxon>
        <taxon>Eurotiales</taxon>
        <taxon>Aspergillaceae</taxon>
        <taxon>Penicillium</taxon>
    </lineage>
</organism>